<dbReference type="InterPro" id="IPR006145">
    <property type="entry name" value="PsdUridine_synth_RsuA/RluA"/>
</dbReference>
<evidence type="ECO:0000256" key="1">
    <source>
        <dbReference type="ARBA" id="ARBA00000073"/>
    </source>
</evidence>
<dbReference type="Gene3D" id="3.30.70.580">
    <property type="entry name" value="Pseudouridine synthase I, catalytic domain, N-terminal subdomain"/>
    <property type="match status" value="1"/>
</dbReference>
<protein>
    <recommendedName>
        <fullName evidence="6">Pseudouridine synthase</fullName>
        <ecNumber evidence="6">5.4.99.-</ecNumber>
    </recommendedName>
</protein>
<evidence type="ECO:0000313" key="9">
    <source>
        <dbReference type="EMBL" id="PVX31170.1"/>
    </source>
</evidence>
<evidence type="ECO:0000256" key="5">
    <source>
        <dbReference type="PROSITE-ProRule" id="PRU00182"/>
    </source>
</evidence>
<dbReference type="SUPFAM" id="SSF55120">
    <property type="entry name" value="Pseudouridine synthase"/>
    <property type="match status" value="1"/>
</dbReference>
<keyword evidence="3 5" id="KW-0694">RNA-binding</keyword>
<dbReference type="GO" id="GO:0000455">
    <property type="term" value="P:enzyme-directed rRNA pseudouridine synthesis"/>
    <property type="evidence" value="ECO:0007669"/>
    <property type="project" value="UniProtKB-ARBA"/>
</dbReference>
<comment type="catalytic activity">
    <reaction evidence="1">
        <text>a uridine in RNA = a pseudouridine in RNA</text>
        <dbReference type="Rhea" id="RHEA:48348"/>
        <dbReference type="Rhea" id="RHEA-COMP:12068"/>
        <dbReference type="Rhea" id="RHEA-COMP:12069"/>
        <dbReference type="ChEBI" id="CHEBI:65314"/>
        <dbReference type="ChEBI" id="CHEBI:65315"/>
    </reaction>
</comment>
<dbReference type="EC" id="5.4.99.-" evidence="6"/>
<evidence type="ECO:0000256" key="2">
    <source>
        <dbReference type="ARBA" id="ARBA00008348"/>
    </source>
</evidence>
<gene>
    <name evidence="9" type="ORF">DD559_19000</name>
</gene>
<evidence type="ECO:0000313" key="10">
    <source>
        <dbReference type="Proteomes" id="UP000245890"/>
    </source>
</evidence>
<evidence type="ECO:0000256" key="3">
    <source>
        <dbReference type="ARBA" id="ARBA00022884"/>
    </source>
</evidence>
<keyword evidence="10" id="KW-1185">Reference proteome</keyword>
<dbReference type="GO" id="GO:0003723">
    <property type="term" value="F:RNA binding"/>
    <property type="evidence" value="ECO:0007669"/>
    <property type="project" value="UniProtKB-KW"/>
</dbReference>
<feature type="compositionally biased region" description="Basic and acidic residues" evidence="7">
    <location>
        <begin position="275"/>
        <end position="284"/>
    </location>
</feature>
<proteinExistence type="inferred from homology"/>
<dbReference type="NCBIfam" id="TIGR00093">
    <property type="entry name" value="pseudouridine synthase"/>
    <property type="match status" value="1"/>
</dbReference>
<organism evidence="9 10">
    <name type="scientific">Sphingomonas pokkalii</name>
    <dbReference type="NCBI Taxonomy" id="2175090"/>
    <lineage>
        <taxon>Bacteria</taxon>
        <taxon>Pseudomonadati</taxon>
        <taxon>Pseudomonadota</taxon>
        <taxon>Alphaproteobacteria</taxon>
        <taxon>Sphingomonadales</taxon>
        <taxon>Sphingomonadaceae</taxon>
        <taxon>Sphingomonas</taxon>
    </lineage>
</organism>
<feature type="domain" description="RNA-binding S4" evidence="8">
    <location>
        <begin position="14"/>
        <end position="72"/>
    </location>
</feature>
<reference evidence="9 10" key="1">
    <citation type="submission" date="2018-05" db="EMBL/GenBank/DDBJ databases">
        <title>Description of Sphingomonas pokkalii sp nov, isolated from the rhizosphere of saline tolerant pokkali rice and its draft genome analysis.</title>
        <authorList>
            <person name="Menon R."/>
            <person name="Kumari S."/>
            <person name="Rameshkumar N."/>
        </authorList>
    </citation>
    <scope>NUCLEOTIDE SEQUENCE [LARGE SCALE GENOMIC DNA]</scope>
    <source>
        <strain evidence="9 10">L3B27</strain>
    </source>
</reference>
<name>A0A2U0SIH2_9SPHN</name>
<dbReference type="InterPro" id="IPR036986">
    <property type="entry name" value="S4_RNA-bd_sf"/>
</dbReference>
<feature type="compositionally biased region" description="Low complexity" evidence="7">
    <location>
        <begin position="497"/>
        <end position="508"/>
    </location>
</feature>
<dbReference type="Proteomes" id="UP000245890">
    <property type="component" value="Unassembled WGS sequence"/>
</dbReference>
<feature type="region of interest" description="Disordered" evidence="7">
    <location>
        <begin position="275"/>
        <end position="526"/>
    </location>
</feature>
<dbReference type="InterPro" id="IPR018496">
    <property type="entry name" value="PsdUridine_synth_RsuA/RluB_CS"/>
</dbReference>
<evidence type="ECO:0000256" key="7">
    <source>
        <dbReference type="SAM" id="MobiDB-lite"/>
    </source>
</evidence>
<dbReference type="SUPFAM" id="SSF55174">
    <property type="entry name" value="Alpha-L RNA-binding motif"/>
    <property type="match status" value="1"/>
</dbReference>
<dbReference type="CDD" id="cd00165">
    <property type="entry name" value="S4"/>
    <property type="match status" value="1"/>
</dbReference>
<comment type="similarity">
    <text evidence="2 6">Belongs to the pseudouridine synthase RsuA family.</text>
</comment>
<dbReference type="Gene3D" id="3.30.70.1560">
    <property type="entry name" value="Alpha-L RNA-binding motif"/>
    <property type="match status" value="1"/>
</dbReference>
<keyword evidence="4 6" id="KW-0413">Isomerase</keyword>
<feature type="compositionally biased region" description="Basic and acidic residues" evidence="7">
    <location>
        <begin position="341"/>
        <end position="430"/>
    </location>
</feature>
<dbReference type="PANTHER" id="PTHR47683:SF3">
    <property type="entry name" value="RIBOSOMAL LARGE SUBUNIT PSEUDOURIDINE SYNTHASE B"/>
    <property type="match status" value="1"/>
</dbReference>
<dbReference type="Pfam" id="PF00849">
    <property type="entry name" value="PseudoU_synth_2"/>
    <property type="match status" value="1"/>
</dbReference>
<dbReference type="PROSITE" id="PS01149">
    <property type="entry name" value="PSI_RSU"/>
    <property type="match status" value="1"/>
</dbReference>
<dbReference type="GO" id="GO:0120159">
    <property type="term" value="F:rRNA pseudouridine synthase activity"/>
    <property type="evidence" value="ECO:0007669"/>
    <property type="project" value="UniProtKB-ARBA"/>
</dbReference>
<dbReference type="PANTHER" id="PTHR47683">
    <property type="entry name" value="PSEUDOURIDINE SYNTHASE FAMILY PROTEIN-RELATED"/>
    <property type="match status" value="1"/>
</dbReference>
<dbReference type="RefSeq" id="WP_116470557.1">
    <property type="nucleotide sequence ID" value="NZ_QENQ01000001.1"/>
</dbReference>
<sequence>MSVSIPPKTAGAPQRIAKLLARAGIASRREIERMIAEGRVALNGTVLDTPATLLGSLHGVTVDGEPVAAATPARLFRYHKAAGLLTAERDFTGRPTIYDRLPEGLPRVIPVGRLDLNTEGLLLLTTDGELKRELELPSTGVERSYRARAYGQVSQEQLEDLMLGIEIEGVRYGPINANIERRTGANLWIEMTLTEGKNREVRRVLEYLGLQVSRLIRTRYGPFYLGDLPSGDVDEIRHNDLVTFRTVLSKPGGGKAASNLQFSVRQRVIEPVEKASKVEPEGRRRIAKPAAAPAAKGPVFTARATPEAKPKPGTRTTGQLSARAGASDRVANPARAGRAKAFRETRAPREADRAERPWASRAGRDTGTADDRPRGGRSQRDGGGDSPRGRRPYEGEERPRSFRSQRGGDVDGRREGGSGRPGTDRAERPRAAVSQRYGERESPRGPRAARPGFEGTERPRGGPRPPRPGFEGAERPRGGPRPARPGFEGGERPRGGPRPARPGGSDNPRGPRPGGGKPSRPPRGRG</sequence>
<dbReference type="SMART" id="SM00363">
    <property type="entry name" value="S4"/>
    <property type="match status" value="1"/>
</dbReference>
<dbReference type="EMBL" id="QENQ01000001">
    <property type="protein sequence ID" value="PVX31170.1"/>
    <property type="molecule type" value="Genomic_DNA"/>
</dbReference>
<dbReference type="InterPro" id="IPR020094">
    <property type="entry name" value="TruA/RsuA/RluB/E/F_N"/>
</dbReference>
<evidence type="ECO:0000256" key="6">
    <source>
        <dbReference type="RuleBase" id="RU003887"/>
    </source>
</evidence>
<evidence type="ECO:0000259" key="8">
    <source>
        <dbReference type="SMART" id="SM00363"/>
    </source>
</evidence>
<dbReference type="InterPro" id="IPR020103">
    <property type="entry name" value="PsdUridine_synth_cat_dom_sf"/>
</dbReference>
<dbReference type="PROSITE" id="PS50889">
    <property type="entry name" value="S4"/>
    <property type="match status" value="1"/>
</dbReference>
<accession>A0A2U0SIH2</accession>
<dbReference type="InterPro" id="IPR042092">
    <property type="entry name" value="PsdUridine_s_RsuA/RluB/E/F_cat"/>
</dbReference>
<dbReference type="AlphaFoldDB" id="A0A2U0SIH2"/>
<comment type="caution">
    <text evidence="9">The sequence shown here is derived from an EMBL/GenBank/DDBJ whole genome shotgun (WGS) entry which is preliminary data.</text>
</comment>
<dbReference type="Pfam" id="PF01479">
    <property type="entry name" value="S4"/>
    <property type="match status" value="1"/>
</dbReference>
<dbReference type="InterPro" id="IPR002942">
    <property type="entry name" value="S4_RNA-bd"/>
</dbReference>
<dbReference type="InterPro" id="IPR000748">
    <property type="entry name" value="PsdUridine_synth_RsuA/RluB/E/F"/>
</dbReference>
<evidence type="ECO:0000256" key="4">
    <source>
        <dbReference type="ARBA" id="ARBA00023235"/>
    </source>
</evidence>
<dbReference type="OrthoDB" id="9807213at2"/>
<dbReference type="Gene3D" id="3.10.290.10">
    <property type="entry name" value="RNA-binding S4 domain"/>
    <property type="match status" value="1"/>
</dbReference>
<dbReference type="InterPro" id="IPR050343">
    <property type="entry name" value="RsuA_PseudoU_synthase"/>
</dbReference>